<accession>A0A4W5RAK2</accession>
<dbReference type="PANTHER" id="PTHR16798">
    <property type="entry name" value="FANCONI ANEMIA GROUP C PROTEIN FANCC"/>
    <property type="match status" value="1"/>
</dbReference>
<reference evidence="1" key="3">
    <citation type="submission" date="2025-09" db="UniProtKB">
        <authorList>
            <consortium name="Ensembl"/>
        </authorList>
    </citation>
    <scope>IDENTIFICATION</scope>
</reference>
<evidence type="ECO:0000313" key="2">
    <source>
        <dbReference type="Proteomes" id="UP000314982"/>
    </source>
</evidence>
<dbReference type="GO" id="GO:0006289">
    <property type="term" value="P:nucleotide-excision repair"/>
    <property type="evidence" value="ECO:0007669"/>
    <property type="project" value="TreeGrafter"/>
</dbReference>
<dbReference type="InterPro" id="IPR000686">
    <property type="entry name" value="FANCC"/>
</dbReference>
<dbReference type="PRINTS" id="PR00494">
    <property type="entry name" value="FANCONICGENE"/>
</dbReference>
<dbReference type="Proteomes" id="UP000314982">
    <property type="component" value="Unassembled WGS sequence"/>
</dbReference>
<reference evidence="2" key="1">
    <citation type="submission" date="2018-06" db="EMBL/GenBank/DDBJ databases">
        <title>Genome assembly of Danube salmon.</title>
        <authorList>
            <person name="Macqueen D.J."/>
            <person name="Gundappa M.K."/>
        </authorList>
    </citation>
    <scope>NUCLEOTIDE SEQUENCE [LARGE SCALE GENOMIC DNA]</scope>
</reference>
<proteinExistence type="predicted"/>
<dbReference type="Ensembl" id="ENSHHUT00000083956.1">
    <property type="protein sequence ID" value="ENSHHUP00000081369.1"/>
    <property type="gene ID" value="ENSHHUG00000047326.1"/>
</dbReference>
<organism evidence="1 2">
    <name type="scientific">Hucho hucho</name>
    <name type="common">huchen</name>
    <dbReference type="NCBI Taxonomy" id="62062"/>
    <lineage>
        <taxon>Eukaryota</taxon>
        <taxon>Metazoa</taxon>
        <taxon>Chordata</taxon>
        <taxon>Craniata</taxon>
        <taxon>Vertebrata</taxon>
        <taxon>Euteleostomi</taxon>
        <taxon>Actinopterygii</taxon>
        <taxon>Neopterygii</taxon>
        <taxon>Teleostei</taxon>
        <taxon>Protacanthopterygii</taxon>
        <taxon>Salmoniformes</taxon>
        <taxon>Salmonidae</taxon>
        <taxon>Salmoninae</taxon>
        <taxon>Hucho</taxon>
    </lineage>
</organism>
<dbReference type="PANTHER" id="PTHR16798:SF0">
    <property type="entry name" value="FANCONI ANEMIA GROUP C PROTEIN"/>
    <property type="match status" value="1"/>
</dbReference>
<keyword evidence="2" id="KW-1185">Reference proteome</keyword>
<dbReference type="Pfam" id="PF02106">
    <property type="entry name" value="Fanconi_C"/>
    <property type="match status" value="1"/>
</dbReference>
<reference evidence="1" key="2">
    <citation type="submission" date="2025-08" db="UniProtKB">
        <authorList>
            <consortium name="Ensembl"/>
        </authorList>
    </citation>
    <scope>IDENTIFICATION</scope>
</reference>
<name>A0A4W5RAK2_9TELE</name>
<dbReference type="GO" id="GO:0043240">
    <property type="term" value="C:Fanconi anaemia nuclear complex"/>
    <property type="evidence" value="ECO:0007669"/>
    <property type="project" value="InterPro"/>
</dbReference>
<dbReference type="GO" id="GO:0034599">
    <property type="term" value="P:cellular response to oxidative stress"/>
    <property type="evidence" value="ECO:0007669"/>
    <property type="project" value="TreeGrafter"/>
</dbReference>
<dbReference type="STRING" id="62062.ENSHHUP00000081369"/>
<dbReference type="GeneTree" id="ENSGT00390000016390"/>
<protein>
    <submittedName>
        <fullName evidence="1">FA complementation group C</fullName>
    </submittedName>
</protein>
<dbReference type="GO" id="GO:0036297">
    <property type="term" value="P:interstrand cross-link repair"/>
    <property type="evidence" value="ECO:0007669"/>
    <property type="project" value="InterPro"/>
</dbReference>
<sequence>MSQAQTQAGSMAGLKSQEVAFWLGKAVEWGYAESPDTQRDTCLHLGPLRAFLQLLLTHIHTRSSTTETMRTVPFVGQFLGRLCWNPYVTADAESRSLLLQSLWSLYSEEPHNAVERKANQWIRNLLCQLATEEEDSATHMLVKHMGLPPKEYNLKVLRKMVWLLVEEVGESCSSLADPNQRCSCDSVLAASVACVPLVTCPETAPLIGALLQRPVTCDKAALSQHFLDAVTSAYSRKCVSLEAQAVVSLWCHNLASLEGAVMSLLDSVLSNPASIPHNLEHTITHSLLPKACSQHGSIFLIVNDIFRSMLVQVEGNQTVLYLIHTFTLCFLRELAALQPQECVSLKAFFPHTPQSLLDPLLTHPSEMAQEAWPEHLAWITASLQRLTEEEEEEEGNRGQCGVFEAWFLLVQCADWVEVASQLLVSARPQDCGPLLWLLTFYHHPTNREHHRTQQLVAAREVWDHLRSLFLLSAPPLPADRLQSLAELMSAVPQQPSLDSLLVVSLLVNFAVFSHNPLSGAGEIVRMVVQQSGLVREAVCVLDMVELRLNREGSSSSLTDRVKPRARALQGTLTHMAQHDTHTLTHMAQHDTHTLTHMVQHDTDTQPLWQRWDTHTAAPGCSTNQTL</sequence>
<dbReference type="AlphaFoldDB" id="A0A4W5RAK2"/>
<evidence type="ECO:0000313" key="1">
    <source>
        <dbReference type="Ensembl" id="ENSHHUP00000081369.1"/>
    </source>
</evidence>